<dbReference type="Proteomes" id="UP000000763">
    <property type="component" value="Chromosome 3"/>
</dbReference>
<evidence type="ECO:0000313" key="2">
    <source>
        <dbReference type="Proteomes" id="UP000000763"/>
    </source>
</evidence>
<reference evidence="2" key="1">
    <citation type="journal article" date="2005" name="Nature">
        <title>The map-based sequence of the rice genome.</title>
        <authorList>
            <consortium name="International rice genome sequencing project (IRGSP)"/>
            <person name="Matsumoto T."/>
            <person name="Wu J."/>
            <person name="Kanamori H."/>
            <person name="Katayose Y."/>
            <person name="Fujisawa M."/>
            <person name="Namiki N."/>
            <person name="Mizuno H."/>
            <person name="Yamamoto K."/>
            <person name="Antonio B.A."/>
            <person name="Baba T."/>
            <person name="Sakata K."/>
            <person name="Nagamura Y."/>
            <person name="Aoki H."/>
            <person name="Arikawa K."/>
            <person name="Arita K."/>
            <person name="Bito T."/>
            <person name="Chiden Y."/>
            <person name="Fujitsuka N."/>
            <person name="Fukunaka R."/>
            <person name="Hamada M."/>
            <person name="Harada C."/>
            <person name="Hayashi A."/>
            <person name="Hijishita S."/>
            <person name="Honda M."/>
            <person name="Hosokawa S."/>
            <person name="Ichikawa Y."/>
            <person name="Idonuma A."/>
            <person name="Iijima M."/>
            <person name="Ikeda M."/>
            <person name="Ikeno M."/>
            <person name="Ito K."/>
            <person name="Ito S."/>
            <person name="Ito T."/>
            <person name="Ito Y."/>
            <person name="Ito Y."/>
            <person name="Iwabuchi A."/>
            <person name="Kamiya K."/>
            <person name="Karasawa W."/>
            <person name="Kurita K."/>
            <person name="Katagiri S."/>
            <person name="Kikuta A."/>
            <person name="Kobayashi H."/>
            <person name="Kobayashi N."/>
            <person name="Machita K."/>
            <person name="Maehara T."/>
            <person name="Masukawa M."/>
            <person name="Mizubayashi T."/>
            <person name="Mukai Y."/>
            <person name="Nagasaki H."/>
            <person name="Nagata Y."/>
            <person name="Naito S."/>
            <person name="Nakashima M."/>
            <person name="Nakama Y."/>
            <person name="Nakamichi Y."/>
            <person name="Nakamura M."/>
            <person name="Meguro A."/>
            <person name="Negishi M."/>
            <person name="Ohta I."/>
            <person name="Ohta T."/>
            <person name="Okamoto M."/>
            <person name="Ono N."/>
            <person name="Saji S."/>
            <person name="Sakaguchi M."/>
            <person name="Sakai K."/>
            <person name="Shibata M."/>
            <person name="Shimokawa T."/>
            <person name="Song J."/>
            <person name="Takazaki Y."/>
            <person name="Terasawa K."/>
            <person name="Tsugane M."/>
            <person name="Tsuji K."/>
            <person name="Ueda S."/>
            <person name="Waki K."/>
            <person name="Yamagata H."/>
            <person name="Yamamoto M."/>
            <person name="Yamamoto S."/>
            <person name="Yamane H."/>
            <person name="Yoshiki S."/>
            <person name="Yoshihara R."/>
            <person name="Yukawa K."/>
            <person name="Zhong H."/>
            <person name="Yano M."/>
            <person name="Yuan Q."/>
            <person name="Ouyang S."/>
            <person name="Liu J."/>
            <person name="Jones K.M."/>
            <person name="Gansberger K."/>
            <person name="Moffat K."/>
            <person name="Hill J."/>
            <person name="Bera J."/>
            <person name="Fadrosh D."/>
            <person name="Jin S."/>
            <person name="Johri S."/>
            <person name="Kim M."/>
            <person name="Overton L."/>
            <person name="Reardon M."/>
            <person name="Tsitrin T."/>
            <person name="Vuong H."/>
            <person name="Weaver B."/>
            <person name="Ciecko A."/>
            <person name="Tallon L."/>
            <person name="Jackson J."/>
            <person name="Pai G."/>
            <person name="Aken S.V."/>
            <person name="Utterback T."/>
            <person name="Reidmuller S."/>
            <person name="Feldblyum T."/>
            <person name="Hsiao J."/>
            <person name="Zismann V."/>
            <person name="Iobst S."/>
            <person name="de Vazeille A.R."/>
            <person name="Buell C.R."/>
            <person name="Ying K."/>
            <person name="Li Y."/>
            <person name="Lu T."/>
            <person name="Huang Y."/>
            <person name="Zhao Q."/>
            <person name="Feng Q."/>
            <person name="Zhang L."/>
            <person name="Zhu J."/>
            <person name="Weng Q."/>
            <person name="Mu J."/>
            <person name="Lu Y."/>
            <person name="Fan D."/>
            <person name="Liu Y."/>
            <person name="Guan J."/>
            <person name="Zhang Y."/>
            <person name="Yu S."/>
            <person name="Liu X."/>
            <person name="Zhang Y."/>
            <person name="Hong G."/>
            <person name="Han B."/>
            <person name="Choisne N."/>
            <person name="Demange N."/>
            <person name="Orjeda G."/>
            <person name="Samain S."/>
            <person name="Cattolico L."/>
            <person name="Pelletier E."/>
            <person name="Couloux A."/>
            <person name="Segurens B."/>
            <person name="Wincker P."/>
            <person name="D'Hont A."/>
            <person name="Scarpelli C."/>
            <person name="Weissenbach J."/>
            <person name="Salanoubat M."/>
            <person name="Quetier F."/>
            <person name="Yu Y."/>
            <person name="Kim H.R."/>
            <person name="Rambo T."/>
            <person name="Currie J."/>
            <person name="Collura K."/>
            <person name="Luo M."/>
            <person name="Yang T."/>
            <person name="Ammiraju J.S.S."/>
            <person name="Engler F."/>
            <person name="Soderlund C."/>
            <person name="Wing R.A."/>
            <person name="Palmer L.E."/>
            <person name="de la Bastide M."/>
            <person name="Spiegel L."/>
            <person name="Nascimento L."/>
            <person name="Zutavern T."/>
            <person name="O'Shaughnessy A."/>
            <person name="Dike S."/>
            <person name="Dedhia N."/>
            <person name="Preston R."/>
            <person name="Balija V."/>
            <person name="McCombie W.R."/>
            <person name="Chow T."/>
            <person name="Chen H."/>
            <person name="Chung M."/>
            <person name="Chen C."/>
            <person name="Shaw J."/>
            <person name="Wu H."/>
            <person name="Hsiao K."/>
            <person name="Chao Y."/>
            <person name="Chu M."/>
            <person name="Cheng C."/>
            <person name="Hour A."/>
            <person name="Lee P."/>
            <person name="Lin S."/>
            <person name="Lin Y."/>
            <person name="Liou J."/>
            <person name="Liu S."/>
            <person name="Hsing Y."/>
            <person name="Raghuvanshi S."/>
            <person name="Mohanty A."/>
            <person name="Bharti A.K."/>
            <person name="Gaur A."/>
            <person name="Gupta V."/>
            <person name="Kumar D."/>
            <person name="Ravi V."/>
            <person name="Vij S."/>
            <person name="Kapur A."/>
            <person name="Khurana P."/>
            <person name="Khurana P."/>
            <person name="Khurana J.P."/>
            <person name="Tyagi A.K."/>
            <person name="Gaikwad K."/>
            <person name="Singh A."/>
            <person name="Dalal V."/>
            <person name="Srivastava S."/>
            <person name="Dixit A."/>
            <person name="Pal A.K."/>
            <person name="Ghazi I.A."/>
            <person name="Yadav M."/>
            <person name="Pandit A."/>
            <person name="Bhargava A."/>
            <person name="Sureshbabu K."/>
            <person name="Batra K."/>
            <person name="Sharma T.R."/>
            <person name="Mohapatra T."/>
            <person name="Singh N.K."/>
            <person name="Messing J."/>
            <person name="Nelson A.B."/>
            <person name="Fuks G."/>
            <person name="Kavchok S."/>
            <person name="Keizer G."/>
            <person name="Linton E."/>
            <person name="Llaca V."/>
            <person name="Song R."/>
            <person name="Tanyolac B."/>
            <person name="Young S."/>
            <person name="Ho-Il K."/>
            <person name="Hahn J.H."/>
            <person name="Sangsakoo G."/>
            <person name="Vanavichit A."/>
            <person name="de Mattos Luiz.A.T."/>
            <person name="Zimmer P.D."/>
            <person name="Malone G."/>
            <person name="Dellagostin O."/>
            <person name="de Oliveira A.C."/>
            <person name="Bevan M."/>
            <person name="Bancroft I."/>
            <person name="Minx P."/>
            <person name="Cordum H."/>
            <person name="Wilson R."/>
            <person name="Cheng Z."/>
            <person name="Jin W."/>
            <person name="Jiang J."/>
            <person name="Leong S.A."/>
            <person name="Iwama H."/>
            <person name="Gojobori T."/>
            <person name="Itoh T."/>
            <person name="Niimura Y."/>
            <person name="Fujii Y."/>
            <person name="Habara T."/>
            <person name="Sakai H."/>
            <person name="Sato Y."/>
            <person name="Wilson G."/>
            <person name="Kumar K."/>
            <person name="McCouch S."/>
            <person name="Juretic N."/>
            <person name="Hoen D."/>
            <person name="Wright S."/>
            <person name="Bruskiewich R."/>
            <person name="Bureau T."/>
            <person name="Miyao A."/>
            <person name="Hirochika H."/>
            <person name="Nishikawa T."/>
            <person name="Kadowaki K."/>
            <person name="Sugiura M."/>
            <person name="Burr B."/>
            <person name="Sasaki T."/>
        </authorList>
    </citation>
    <scope>NUCLEOTIDE SEQUENCE [LARGE SCALE GENOMIC DNA]</scope>
    <source>
        <strain evidence="2">cv. Nipponbare</strain>
    </source>
</reference>
<reference evidence="2" key="2">
    <citation type="journal article" date="2008" name="Nucleic Acids Res.">
        <title>The rice annotation project database (RAP-DB): 2008 update.</title>
        <authorList>
            <consortium name="The rice annotation project (RAP)"/>
        </authorList>
    </citation>
    <scope>GENOME REANNOTATION</scope>
    <source>
        <strain evidence="2">cv. Nipponbare</strain>
    </source>
</reference>
<evidence type="ECO:0000313" key="1">
    <source>
        <dbReference type="EMBL" id="AAK50119.1"/>
    </source>
</evidence>
<protein>
    <recommendedName>
        <fullName evidence="3">Retrotransposon, putative, centromere-specific</fullName>
    </recommendedName>
</protein>
<dbReference type="EMBL" id="AC087797">
    <property type="protein sequence ID" value="AAK50119.1"/>
    <property type="molecule type" value="Genomic_DNA"/>
</dbReference>
<sequence>MATMDTTVAHIMDQEEHFKIKPSKFWNPIRSPATVLNSNGRQMCIRAPFWVRIRLICIGKINSPRRGVLIAKAQRNVLYGCSRIINVSLKS</sequence>
<dbReference type="AlphaFoldDB" id="A0A5S6RAI8"/>
<accession>A0A5S6RAI8</accession>
<proteinExistence type="predicted"/>
<organism evidence="1 2">
    <name type="scientific">Oryza sativa subsp. japonica</name>
    <name type="common">Rice</name>
    <dbReference type="NCBI Taxonomy" id="39947"/>
    <lineage>
        <taxon>Eukaryota</taxon>
        <taxon>Viridiplantae</taxon>
        <taxon>Streptophyta</taxon>
        <taxon>Embryophyta</taxon>
        <taxon>Tracheophyta</taxon>
        <taxon>Spermatophyta</taxon>
        <taxon>Magnoliopsida</taxon>
        <taxon>Liliopsida</taxon>
        <taxon>Poales</taxon>
        <taxon>Poaceae</taxon>
        <taxon>BOP clade</taxon>
        <taxon>Oryzoideae</taxon>
        <taxon>Oryzeae</taxon>
        <taxon>Oryzinae</taxon>
        <taxon>Oryza</taxon>
        <taxon>Oryza sativa</taxon>
    </lineage>
</organism>
<name>A0A5S6RAI8_ORYSJ</name>
<gene>
    <name evidence="1" type="ORF">OSJNBb0022E02.17</name>
</gene>
<evidence type="ECO:0008006" key="3">
    <source>
        <dbReference type="Google" id="ProtNLM"/>
    </source>
</evidence>